<feature type="region of interest" description="Disordered" evidence="3">
    <location>
        <begin position="1"/>
        <end position="26"/>
    </location>
</feature>
<dbReference type="PANTHER" id="PTHR45947:SF3">
    <property type="entry name" value="SULFOQUINOVOSYL TRANSFERASE SQD2"/>
    <property type="match status" value="1"/>
</dbReference>
<dbReference type="InterPro" id="IPR028098">
    <property type="entry name" value="Glyco_trans_4-like_N"/>
</dbReference>
<dbReference type="Pfam" id="PF13439">
    <property type="entry name" value="Glyco_transf_4"/>
    <property type="match status" value="1"/>
</dbReference>
<feature type="domain" description="Glycosyltransferase subfamily 4-like N-terminal" evidence="5">
    <location>
        <begin position="39"/>
        <end position="210"/>
    </location>
</feature>
<dbReference type="Gene3D" id="3.40.50.2000">
    <property type="entry name" value="Glycogen Phosphorylase B"/>
    <property type="match status" value="2"/>
</dbReference>
<dbReference type="GO" id="GO:0016740">
    <property type="term" value="F:transferase activity"/>
    <property type="evidence" value="ECO:0007669"/>
    <property type="project" value="UniProtKB-KW"/>
</dbReference>
<evidence type="ECO:0000313" key="7">
    <source>
        <dbReference type="Proteomes" id="UP000611554"/>
    </source>
</evidence>
<gene>
    <name evidence="6" type="ORF">GCM10010140_26410</name>
</gene>
<dbReference type="Proteomes" id="UP000611554">
    <property type="component" value="Unassembled WGS sequence"/>
</dbReference>
<dbReference type="EMBL" id="BMQJ01000005">
    <property type="protein sequence ID" value="GGP95155.1"/>
    <property type="molecule type" value="Genomic_DNA"/>
</dbReference>
<evidence type="ECO:0000256" key="1">
    <source>
        <dbReference type="ARBA" id="ARBA00022676"/>
    </source>
</evidence>
<feature type="compositionally biased region" description="Basic residues" evidence="3">
    <location>
        <begin position="99"/>
        <end position="108"/>
    </location>
</feature>
<organism evidence="6 7">
    <name type="scientific">Streptosporangium pseudovulgare</name>
    <dbReference type="NCBI Taxonomy" id="35765"/>
    <lineage>
        <taxon>Bacteria</taxon>
        <taxon>Bacillati</taxon>
        <taxon>Actinomycetota</taxon>
        <taxon>Actinomycetes</taxon>
        <taxon>Streptosporangiales</taxon>
        <taxon>Streptosporangiaceae</taxon>
        <taxon>Streptosporangium</taxon>
    </lineage>
</organism>
<dbReference type="SUPFAM" id="SSF53756">
    <property type="entry name" value="UDP-Glycosyltransferase/glycogen phosphorylase"/>
    <property type="match status" value="1"/>
</dbReference>
<sequence>MNDASTADRSMDRTPPGGHPMSTARPRRVFFVSTDGDSMGGSQRVLHTLAQGLAERGHEVTLVSINPSRQPQSYVAAPAYRHVTLYGAPAPETPARRLPFPRRAGRPRRSPDEVAAAKRKLAGLAEEVTGGYMVVASPWAAHWISDVPMPHLAMIGQYHQTYEDAAGTPHLRLIRKHYAHYDKALFLCEEYAAAFTRHRLANCGVMPNPVGVFPDEPAPLRAPRIVSAGRLVRSKRIDLLIDAFAAAAPSAAEPWELRIVGDGPVRAALEEQARATGLGDRIVFRGQVADVEAEYLGASVVTLTSDAESWGLVLAEGAACGLPAVACDVSAGVRALVADGDNGLLVGPGDARGFAAALERLMSDGELRRKMGARSRERMRGYLLPRVLDRWEALFDEIDR</sequence>
<evidence type="ECO:0000259" key="5">
    <source>
        <dbReference type="Pfam" id="PF13439"/>
    </source>
</evidence>
<dbReference type="InterPro" id="IPR001296">
    <property type="entry name" value="Glyco_trans_1"/>
</dbReference>
<keyword evidence="2 6" id="KW-0808">Transferase</keyword>
<feature type="domain" description="Glycosyl transferase family 1" evidence="4">
    <location>
        <begin position="217"/>
        <end position="378"/>
    </location>
</feature>
<dbReference type="Pfam" id="PF00534">
    <property type="entry name" value="Glycos_transf_1"/>
    <property type="match status" value="1"/>
</dbReference>
<dbReference type="InterPro" id="IPR050194">
    <property type="entry name" value="Glycosyltransferase_grp1"/>
</dbReference>
<keyword evidence="1" id="KW-0328">Glycosyltransferase</keyword>
<feature type="region of interest" description="Disordered" evidence="3">
    <location>
        <begin position="92"/>
        <end position="113"/>
    </location>
</feature>
<evidence type="ECO:0000259" key="4">
    <source>
        <dbReference type="Pfam" id="PF00534"/>
    </source>
</evidence>
<evidence type="ECO:0000256" key="2">
    <source>
        <dbReference type="ARBA" id="ARBA00022679"/>
    </source>
</evidence>
<reference evidence="7" key="1">
    <citation type="journal article" date="2019" name="Int. J. Syst. Evol. Microbiol.">
        <title>The Global Catalogue of Microorganisms (GCM) 10K type strain sequencing project: providing services to taxonomists for standard genome sequencing and annotation.</title>
        <authorList>
            <consortium name="The Broad Institute Genomics Platform"/>
            <consortium name="The Broad Institute Genome Sequencing Center for Infectious Disease"/>
            <person name="Wu L."/>
            <person name="Ma J."/>
        </authorList>
    </citation>
    <scope>NUCLEOTIDE SEQUENCE [LARGE SCALE GENOMIC DNA]</scope>
    <source>
        <strain evidence="7">JCM 3115</strain>
    </source>
</reference>
<protein>
    <submittedName>
        <fullName evidence="6">Glycosyl transferase family 1</fullName>
    </submittedName>
</protein>
<keyword evidence="7" id="KW-1185">Reference proteome</keyword>
<name>A0ABQ2QV78_9ACTN</name>
<accession>A0ABQ2QV78</accession>
<dbReference type="PANTHER" id="PTHR45947">
    <property type="entry name" value="SULFOQUINOVOSYL TRANSFERASE SQD2"/>
    <property type="match status" value="1"/>
</dbReference>
<evidence type="ECO:0000313" key="6">
    <source>
        <dbReference type="EMBL" id="GGP95155.1"/>
    </source>
</evidence>
<proteinExistence type="predicted"/>
<evidence type="ECO:0000256" key="3">
    <source>
        <dbReference type="SAM" id="MobiDB-lite"/>
    </source>
</evidence>
<comment type="caution">
    <text evidence="6">The sequence shown here is derived from an EMBL/GenBank/DDBJ whole genome shotgun (WGS) entry which is preliminary data.</text>
</comment>